<evidence type="ECO:0000256" key="2">
    <source>
        <dbReference type="SAM" id="SignalP"/>
    </source>
</evidence>
<reference evidence="4" key="1">
    <citation type="submission" date="2020-01" db="EMBL/GenBank/DDBJ databases">
        <title>Sphingomonas sp. strain CSW-10.</title>
        <authorList>
            <person name="Chen W.-M."/>
        </authorList>
    </citation>
    <scope>NUCLEOTIDE SEQUENCE [LARGE SCALE GENOMIC DNA]</scope>
    <source>
        <strain evidence="4">NST-5</strain>
    </source>
</reference>
<feature type="chain" id="PRO_5046914628" evidence="2">
    <location>
        <begin position="21"/>
        <end position="422"/>
    </location>
</feature>
<evidence type="ECO:0000313" key="3">
    <source>
        <dbReference type="EMBL" id="NBL65195.1"/>
    </source>
</evidence>
<dbReference type="EMBL" id="JAABLM010000008">
    <property type="protein sequence ID" value="NBL65195.1"/>
    <property type="molecule type" value="Genomic_DNA"/>
</dbReference>
<dbReference type="InterPro" id="IPR019734">
    <property type="entry name" value="TPR_rpt"/>
</dbReference>
<dbReference type="PROSITE" id="PS50005">
    <property type="entry name" value="TPR"/>
    <property type="match status" value="2"/>
</dbReference>
<gene>
    <name evidence="3" type="ORF">GV828_08290</name>
</gene>
<dbReference type="Gene3D" id="1.25.40.10">
    <property type="entry name" value="Tetratricopeptide repeat domain"/>
    <property type="match status" value="2"/>
</dbReference>
<feature type="signal peptide" evidence="2">
    <location>
        <begin position="1"/>
        <end position="20"/>
    </location>
</feature>
<name>A0ABW9ZAQ7_9FLAO</name>
<dbReference type="Proteomes" id="UP000798602">
    <property type="component" value="Unassembled WGS sequence"/>
</dbReference>
<evidence type="ECO:0000313" key="4">
    <source>
        <dbReference type="Proteomes" id="UP000798602"/>
    </source>
</evidence>
<sequence>MKIKYVVLASAFLFSGTVLAQKDEIKAAEKSLKNGNAAEAKASLDQAESKISGADDSMKAQFYFLKGNALMDIGMKTGGNDLVAAAKAFQESIAIEKASKKNKYTKEAQEKVDRLKGELINASIKDNQVKNYKASAEKLYNVYLLDESQPLYLYYAAGSAVNGQDYDTALNYYNKLKELNYSGEGTFYSATSKLSGEDENFASLAERDKAVKLGTHENPKTIKEPSKRGEIYKNIALIYSSQGKNEEAKKAIVEARAANPDDFSLLTTEANLYLQSKDMASYKRIMDEVIAKNPSDPNIYFNLGVIAADAKEYAKAEEYYKKAISLDPNYVNAYLNLSVMKLSSDNDIVEEMNKLGNTPKENKRYDELKAKRQTIFESTIPYLKKANELDPKNEDVARTLINVYNYLEMTSEAKALKAKSGL</sequence>
<keyword evidence="4" id="KW-1185">Reference proteome</keyword>
<dbReference type="Pfam" id="PF00515">
    <property type="entry name" value="TPR_1"/>
    <property type="match status" value="1"/>
</dbReference>
<dbReference type="Pfam" id="PF13181">
    <property type="entry name" value="TPR_8"/>
    <property type="match status" value="1"/>
</dbReference>
<keyword evidence="2" id="KW-0732">Signal</keyword>
<dbReference type="PANTHER" id="PTHR44395:SF1">
    <property type="entry name" value="PROTEIN O-MANNOSYL-TRANSFERASE TMTC3"/>
    <property type="match status" value="1"/>
</dbReference>
<dbReference type="SMART" id="SM00028">
    <property type="entry name" value="TPR"/>
    <property type="match status" value="3"/>
</dbReference>
<dbReference type="SUPFAM" id="SSF48452">
    <property type="entry name" value="TPR-like"/>
    <property type="match status" value="1"/>
</dbReference>
<dbReference type="PROSITE" id="PS50293">
    <property type="entry name" value="TPR_REGION"/>
    <property type="match status" value="1"/>
</dbReference>
<organism evidence="3 4">
    <name type="scientific">Flavobacterium ichthyis</name>
    <dbReference type="NCBI Taxonomy" id="2698827"/>
    <lineage>
        <taxon>Bacteria</taxon>
        <taxon>Pseudomonadati</taxon>
        <taxon>Bacteroidota</taxon>
        <taxon>Flavobacteriia</taxon>
        <taxon>Flavobacteriales</taxon>
        <taxon>Flavobacteriaceae</taxon>
        <taxon>Flavobacterium</taxon>
    </lineage>
</organism>
<comment type="caution">
    <text evidence="3">The sequence shown here is derived from an EMBL/GenBank/DDBJ whole genome shotgun (WGS) entry which is preliminary data.</text>
</comment>
<dbReference type="InterPro" id="IPR011990">
    <property type="entry name" value="TPR-like_helical_dom_sf"/>
</dbReference>
<proteinExistence type="predicted"/>
<protein>
    <submittedName>
        <fullName evidence="3">Tetratricopeptide repeat protein</fullName>
    </submittedName>
</protein>
<keyword evidence="1" id="KW-0802">TPR repeat</keyword>
<feature type="repeat" description="TPR" evidence="1">
    <location>
        <begin position="297"/>
        <end position="330"/>
    </location>
</feature>
<accession>A0ABW9ZAQ7</accession>
<dbReference type="PANTHER" id="PTHR44395">
    <property type="match status" value="1"/>
</dbReference>
<dbReference type="RefSeq" id="WP_166537018.1">
    <property type="nucleotide sequence ID" value="NZ_JAABLM010000008.1"/>
</dbReference>
<evidence type="ECO:0000256" key="1">
    <source>
        <dbReference type="PROSITE-ProRule" id="PRU00339"/>
    </source>
</evidence>
<feature type="repeat" description="TPR" evidence="1">
    <location>
        <begin position="229"/>
        <end position="262"/>
    </location>
</feature>